<dbReference type="SMART" id="SM00387">
    <property type="entry name" value="HATPase_c"/>
    <property type="match status" value="1"/>
</dbReference>
<dbReference type="Gene3D" id="3.30.450.20">
    <property type="entry name" value="PAS domain"/>
    <property type="match status" value="1"/>
</dbReference>
<dbReference type="Proteomes" id="UP000610862">
    <property type="component" value="Unassembled WGS sequence"/>
</dbReference>
<evidence type="ECO:0000256" key="5">
    <source>
        <dbReference type="ARBA" id="ARBA00022741"/>
    </source>
</evidence>
<accession>A0A926I9Y4</accession>
<keyword evidence="9" id="KW-0812">Transmembrane</keyword>
<comment type="catalytic activity">
    <reaction evidence="1">
        <text>ATP + protein L-histidine = ADP + protein N-phospho-L-histidine.</text>
        <dbReference type="EC" id="2.7.13.3"/>
    </reaction>
</comment>
<dbReference type="InterPro" id="IPR036097">
    <property type="entry name" value="HisK_dim/P_sf"/>
</dbReference>
<keyword evidence="8" id="KW-0902">Two-component regulatory system</keyword>
<evidence type="ECO:0000313" key="11">
    <source>
        <dbReference type="EMBL" id="MBC8568517.1"/>
    </source>
</evidence>
<evidence type="ECO:0000256" key="1">
    <source>
        <dbReference type="ARBA" id="ARBA00000085"/>
    </source>
</evidence>
<dbReference type="SUPFAM" id="SSF47384">
    <property type="entry name" value="Homodimeric domain of signal transducing histidine kinase"/>
    <property type="match status" value="1"/>
</dbReference>
<dbReference type="GO" id="GO:0000155">
    <property type="term" value="F:phosphorelay sensor kinase activity"/>
    <property type="evidence" value="ECO:0007669"/>
    <property type="project" value="InterPro"/>
</dbReference>
<dbReference type="GO" id="GO:0005524">
    <property type="term" value="F:ATP binding"/>
    <property type="evidence" value="ECO:0007669"/>
    <property type="project" value="UniProtKB-KW"/>
</dbReference>
<sequence length="579" mass="65966">MKKPFTRVIILIILSALLIALPVEIIGLFRNQQAFEIEAEDKTEYAIRSAGTDLDMVFNSMSNLINMLHSTVQVTFSGKDYIHNYDTFLQLKNQTGDIIKHSLKKTEHISGIYVTFSPDLHSGMEEVWYAYKDGTVNYIDARSLAPSWLIKGNPRVDYYYDAIKNGEYWGALDYESSLNEYMATHTKSVYDYDGNLIGIVGSDMLMTEIDDILKSMKIYSDSQIVLFDGNMNYCASSEDIEDPMKHYSSLSSQIQKSFPENSPIWYKASDGKKHIAAYTTLNNGWILATTQTSATVMTSANETRRTLMITMLMTILIIIIMTIILIKRYYDPVIESAQQNEILLINQSRQAKLGEMIGNIAHQCKQPLNNINIDISNMKDDYYSDELTSDRFNEYQAKIRENVSIMSGTITDFADFLKPDRRKERFFLKDSVDKALSIMNENLVINQVNIINDVADDISITNYRNEFIQCIFNILENARDSVISSKITPGIIKISSEIKNTAETTHISLNIFNSGKNIPKEDGEKIFLPYYSTKEKEGGTGIGLYMVKQIIENHFNGRISFVNNKNGVTFTISIKERKE</sequence>
<dbReference type="Gene3D" id="1.10.287.130">
    <property type="match status" value="1"/>
</dbReference>
<reference evidence="11" key="1">
    <citation type="submission" date="2020-08" db="EMBL/GenBank/DDBJ databases">
        <title>Genome public.</title>
        <authorList>
            <person name="Liu C."/>
            <person name="Sun Q."/>
        </authorList>
    </citation>
    <scope>NUCLEOTIDE SEQUENCE</scope>
    <source>
        <strain evidence="11">NSJ-24</strain>
    </source>
</reference>
<keyword evidence="9" id="KW-0472">Membrane</keyword>
<feature type="domain" description="Histidine kinase" evidence="10">
    <location>
        <begin position="359"/>
        <end position="578"/>
    </location>
</feature>
<keyword evidence="4" id="KW-0808">Transferase</keyword>
<dbReference type="InterPro" id="IPR003661">
    <property type="entry name" value="HisK_dim/P_dom"/>
</dbReference>
<dbReference type="PANTHER" id="PTHR43065:SF10">
    <property type="entry name" value="PEROXIDE STRESS-ACTIVATED HISTIDINE KINASE MAK3"/>
    <property type="match status" value="1"/>
</dbReference>
<dbReference type="InterPro" id="IPR003594">
    <property type="entry name" value="HATPase_dom"/>
</dbReference>
<evidence type="ECO:0000256" key="3">
    <source>
        <dbReference type="ARBA" id="ARBA00022553"/>
    </source>
</evidence>
<evidence type="ECO:0000313" key="12">
    <source>
        <dbReference type="Proteomes" id="UP000610862"/>
    </source>
</evidence>
<dbReference type="CDD" id="cd00082">
    <property type="entry name" value="HisKA"/>
    <property type="match status" value="1"/>
</dbReference>
<evidence type="ECO:0000259" key="10">
    <source>
        <dbReference type="PROSITE" id="PS50109"/>
    </source>
</evidence>
<dbReference type="RefSeq" id="WP_187525328.1">
    <property type="nucleotide sequence ID" value="NZ_JACRTA010000002.1"/>
</dbReference>
<dbReference type="InterPro" id="IPR004358">
    <property type="entry name" value="Sig_transdc_His_kin-like_C"/>
</dbReference>
<protein>
    <recommendedName>
        <fullName evidence="2">histidine kinase</fullName>
        <ecNumber evidence="2">2.7.13.3</ecNumber>
    </recommendedName>
</protein>
<dbReference type="CDD" id="cd18774">
    <property type="entry name" value="PDC2_HK_sensor"/>
    <property type="match status" value="1"/>
</dbReference>
<keyword evidence="3" id="KW-0597">Phosphoprotein</keyword>
<dbReference type="InterPro" id="IPR036890">
    <property type="entry name" value="HATPase_C_sf"/>
</dbReference>
<dbReference type="Gene3D" id="3.30.565.10">
    <property type="entry name" value="Histidine kinase-like ATPase, C-terminal domain"/>
    <property type="match status" value="1"/>
</dbReference>
<dbReference type="EC" id="2.7.13.3" evidence="2"/>
<keyword evidence="12" id="KW-1185">Reference proteome</keyword>
<dbReference type="PANTHER" id="PTHR43065">
    <property type="entry name" value="SENSOR HISTIDINE KINASE"/>
    <property type="match status" value="1"/>
</dbReference>
<keyword evidence="6 11" id="KW-0418">Kinase</keyword>
<dbReference type="PRINTS" id="PR00344">
    <property type="entry name" value="BCTRLSENSOR"/>
</dbReference>
<keyword evidence="5" id="KW-0547">Nucleotide-binding</keyword>
<keyword evidence="9" id="KW-1133">Transmembrane helix</keyword>
<dbReference type="SUPFAM" id="SSF55874">
    <property type="entry name" value="ATPase domain of HSP90 chaperone/DNA topoisomerase II/histidine kinase"/>
    <property type="match status" value="1"/>
</dbReference>
<gene>
    <name evidence="11" type="ORF">H8692_07095</name>
</gene>
<evidence type="ECO:0000256" key="9">
    <source>
        <dbReference type="SAM" id="Phobius"/>
    </source>
</evidence>
<name>A0A926I9Y4_9FIRM</name>
<evidence type="ECO:0000256" key="6">
    <source>
        <dbReference type="ARBA" id="ARBA00022777"/>
    </source>
</evidence>
<dbReference type="EMBL" id="JACRTA010000002">
    <property type="protein sequence ID" value="MBC8568517.1"/>
    <property type="molecule type" value="Genomic_DNA"/>
</dbReference>
<proteinExistence type="predicted"/>
<evidence type="ECO:0000256" key="7">
    <source>
        <dbReference type="ARBA" id="ARBA00022840"/>
    </source>
</evidence>
<dbReference type="AlphaFoldDB" id="A0A926I9Y4"/>
<evidence type="ECO:0000256" key="4">
    <source>
        <dbReference type="ARBA" id="ARBA00022679"/>
    </source>
</evidence>
<keyword evidence="7" id="KW-0067">ATP-binding</keyword>
<feature type="transmembrane region" description="Helical" evidence="9">
    <location>
        <begin position="307"/>
        <end position="326"/>
    </location>
</feature>
<dbReference type="PROSITE" id="PS50109">
    <property type="entry name" value="HIS_KIN"/>
    <property type="match status" value="1"/>
</dbReference>
<comment type="caution">
    <text evidence="11">The sequence shown here is derived from an EMBL/GenBank/DDBJ whole genome shotgun (WGS) entry which is preliminary data.</text>
</comment>
<dbReference type="InterPro" id="IPR005467">
    <property type="entry name" value="His_kinase_dom"/>
</dbReference>
<dbReference type="Pfam" id="PF02518">
    <property type="entry name" value="HATPase_c"/>
    <property type="match status" value="1"/>
</dbReference>
<evidence type="ECO:0000256" key="8">
    <source>
        <dbReference type="ARBA" id="ARBA00023012"/>
    </source>
</evidence>
<organism evidence="11 12">
    <name type="scientific">Lentihominibacter hominis</name>
    <dbReference type="NCBI Taxonomy" id="2763645"/>
    <lineage>
        <taxon>Bacteria</taxon>
        <taxon>Bacillati</taxon>
        <taxon>Bacillota</taxon>
        <taxon>Clostridia</taxon>
        <taxon>Peptostreptococcales</taxon>
        <taxon>Anaerovoracaceae</taxon>
        <taxon>Lentihominibacter</taxon>
    </lineage>
</organism>
<evidence type="ECO:0000256" key="2">
    <source>
        <dbReference type="ARBA" id="ARBA00012438"/>
    </source>
</evidence>